<protein>
    <submittedName>
        <fullName evidence="9">MFS transporter</fullName>
    </submittedName>
</protein>
<proteinExistence type="predicted"/>
<dbReference type="InterPro" id="IPR020846">
    <property type="entry name" value="MFS_dom"/>
</dbReference>
<evidence type="ECO:0000313" key="10">
    <source>
        <dbReference type="Proteomes" id="UP000766629"/>
    </source>
</evidence>
<feature type="transmembrane region" description="Helical" evidence="6">
    <location>
        <begin position="265"/>
        <end position="285"/>
    </location>
</feature>
<feature type="transmembrane region" description="Helical" evidence="6">
    <location>
        <begin position="47"/>
        <end position="67"/>
    </location>
</feature>
<dbReference type="Gene3D" id="1.20.1250.20">
    <property type="entry name" value="MFS general substrate transporter like domains"/>
    <property type="match status" value="1"/>
</dbReference>
<feature type="transmembrane region" description="Helical" evidence="6">
    <location>
        <begin position="227"/>
        <end position="245"/>
    </location>
</feature>
<evidence type="ECO:0000256" key="4">
    <source>
        <dbReference type="ARBA" id="ARBA00022989"/>
    </source>
</evidence>
<dbReference type="EMBL" id="JAHVJA010000014">
    <property type="protein sequence ID" value="MBY6141836.1"/>
    <property type="molecule type" value="Genomic_DNA"/>
</dbReference>
<dbReference type="PRINTS" id="PR01036">
    <property type="entry name" value="TCRTETB"/>
</dbReference>
<dbReference type="RefSeq" id="WP_222509785.1">
    <property type="nucleotide sequence ID" value="NZ_JAHVJA010000014.1"/>
</dbReference>
<feature type="transmembrane region" description="Helical" evidence="6">
    <location>
        <begin position="198"/>
        <end position="215"/>
    </location>
</feature>
<dbReference type="PROSITE" id="PS50850">
    <property type="entry name" value="MFS"/>
    <property type="match status" value="1"/>
</dbReference>
<keyword evidence="4 6" id="KW-1133">Transmembrane helix</keyword>
<organism evidence="9 10">
    <name type="scientific">Leisingera daeponensis</name>
    <dbReference type="NCBI Taxonomy" id="405746"/>
    <lineage>
        <taxon>Bacteria</taxon>
        <taxon>Pseudomonadati</taxon>
        <taxon>Pseudomonadota</taxon>
        <taxon>Alphaproteobacteria</taxon>
        <taxon>Rhodobacterales</taxon>
        <taxon>Roseobacteraceae</taxon>
        <taxon>Leisingera</taxon>
    </lineage>
</organism>
<accession>A0ABS7NLL7</accession>
<evidence type="ECO:0000256" key="3">
    <source>
        <dbReference type="ARBA" id="ARBA00022692"/>
    </source>
</evidence>
<feature type="transmembrane region" description="Helical" evidence="6">
    <location>
        <begin position="360"/>
        <end position="380"/>
    </location>
</feature>
<feature type="transmembrane region" description="Helical" evidence="6">
    <location>
        <begin position="158"/>
        <end position="178"/>
    </location>
</feature>
<evidence type="ECO:0000256" key="1">
    <source>
        <dbReference type="ARBA" id="ARBA00004141"/>
    </source>
</evidence>
<dbReference type="InterPro" id="IPR036259">
    <property type="entry name" value="MFS_trans_sf"/>
</dbReference>
<feature type="transmembrane region" description="Helical" evidence="6">
    <location>
        <begin position="476"/>
        <end position="500"/>
    </location>
</feature>
<comment type="subcellular location">
    <subcellularLocation>
        <location evidence="1">Membrane</location>
        <topology evidence="1">Multi-pass membrane protein</topology>
    </subcellularLocation>
</comment>
<evidence type="ECO:0000256" key="7">
    <source>
        <dbReference type="SAM" id="SignalP"/>
    </source>
</evidence>
<gene>
    <name evidence="9" type="ORF">KUV26_20555</name>
</gene>
<feature type="transmembrane region" description="Helical" evidence="6">
    <location>
        <begin position="100"/>
        <end position="121"/>
    </location>
</feature>
<keyword evidence="3 6" id="KW-0812">Transmembrane</keyword>
<keyword evidence="10" id="KW-1185">Reference proteome</keyword>
<sequence>MNSRPTATLAVAFFGTVLATSSGAAVALVLADVAAGFSVSRDQAQWFSTLYLIGQAIAIPIAFPLAAAIGASRAMAFSGTGFALSSGLIASAHSLEAACLVRLIQGAFGSLLPVLFMSLIMRNFTPGRGQIEGLALFALSTTIGVGFAPAFASFSLSFLGWQGLFLIAALLALGYAAAAKLLERPQPATAEPFRQLDWLSAGLLAVGLAGMIVALDQGERRFWFDDPTIATAFGIGVAGILLAVFSMRTATAPLFDGQLVKRPTFALAILMASCFRFAILIATFVGPQYLSRIQGFRVEQLASALFPMVPSTLFGVLIGWLLVRAGMPRLALSTGIALFAAAAFVAGNLSPAWAADEFRMIAILSGLAQGAFSVGVLRYATFGVRPEQGPTAGGLFNLTRIIGQVGGTAAVGRLITVAEANHSATLVSSLTPADGETMSRLAALATGFHSWSADATTASMQAASVLKSQIQAQAFVLAYTDAFICLSLILLAAAILVWAFPNLSRNSQGRILL</sequence>
<dbReference type="SUPFAM" id="SSF103473">
    <property type="entry name" value="MFS general substrate transporter"/>
    <property type="match status" value="1"/>
</dbReference>
<evidence type="ECO:0000259" key="8">
    <source>
        <dbReference type="PROSITE" id="PS50850"/>
    </source>
</evidence>
<feature type="transmembrane region" description="Helical" evidence="6">
    <location>
        <begin position="305"/>
        <end position="323"/>
    </location>
</feature>
<dbReference type="InterPro" id="IPR011701">
    <property type="entry name" value="MFS"/>
</dbReference>
<keyword evidence="5 6" id="KW-0472">Membrane</keyword>
<dbReference type="PANTHER" id="PTHR42718:SF9">
    <property type="entry name" value="MAJOR FACILITATOR SUPERFAMILY MULTIDRUG TRANSPORTER MFSC"/>
    <property type="match status" value="1"/>
</dbReference>
<comment type="caution">
    <text evidence="9">The sequence shown here is derived from an EMBL/GenBank/DDBJ whole genome shotgun (WGS) entry which is preliminary data.</text>
</comment>
<evidence type="ECO:0000256" key="6">
    <source>
        <dbReference type="SAM" id="Phobius"/>
    </source>
</evidence>
<evidence type="ECO:0000256" key="2">
    <source>
        <dbReference type="ARBA" id="ARBA00022448"/>
    </source>
</evidence>
<feature type="signal peptide" evidence="7">
    <location>
        <begin position="1"/>
        <end position="24"/>
    </location>
</feature>
<feature type="domain" description="Major facilitator superfamily (MFS) profile" evidence="8">
    <location>
        <begin position="8"/>
        <end position="505"/>
    </location>
</feature>
<dbReference type="Pfam" id="PF07690">
    <property type="entry name" value="MFS_1"/>
    <property type="match status" value="1"/>
</dbReference>
<keyword evidence="7" id="KW-0732">Signal</keyword>
<dbReference type="PANTHER" id="PTHR42718">
    <property type="entry name" value="MAJOR FACILITATOR SUPERFAMILY MULTIDRUG TRANSPORTER MFSC"/>
    <property type="match status" value="1"/>
</dbReference>
<feature type="transmembrane region" description="Helical" evidence="6">
    <location>
        <begin position="133"/>
        <end position="152"/>
    </location>
</feature>
<dbReference type="Proteomes" id="UP000766629">
    <property type="component" value="Unassembled WGS sequence"/>
</dbReference>
<feature type="transmembrane region" description="Helical" evidence="6">
    <location>
        <begin position="330"/>
        <end position="354"/>
    </location>
</feature>
<evidence type="ECO:0000313" key="9">
    <source>
        <dbReference type="EMBL" id="MBY6141836.1"/>
    </source>
</evidence>
<keyword evidence="2" id="KW-0813">Transport</keyword>
<feature type="chain" id="PRO_5047016724" evidence="7">
    <location>
        <begin position="25"/>
        <end position="513"/>
    </location>
</feature>
<feature type="transmembrane region" description="Helical" evidence="6">
    <location>
        <begin position="74"/>
        <end position="94"/>
    </location>
</feature>
<name>A0ABS7NLL7_9RHOB</name>
<evidence type="ECO:0000256" key="5">
    <source>
        <dbReference type="ARBA" id="ARBA00023136"/>
    </source>
</evidence>
<reference evidence="9 10" key="1">
    <citation type="submission" date="2021-06" db="EMBL/GenBank/DDBJ databases">
        <title>50 bacteria genomes isolated from Dapeng, Shenzhen, China.</title>
        <authorList>
            <person name="Zheng W."/>
            <person name="Yu S."/>
            <person name="Huang Y."/>
        </authorList>
    </citation>
    <scope>NUCLEOTIDE SEQUENCE [LARGE SCALE GENOMIC DNA]</scope>
    <source>
        <strain evidence="9 10">DP1N14-2</strain>
    </source>
</reference>